<dbReference type="Pfam" id="PF22725">
    <property type="entry name" value="GFO_IDH_MocA_C3"/>
    <property type="match status" value="1"/>
</dbReference>
<dbReference type="PANTHER" id="PTHR43377">
    <property type="entry name" value="BILIVERDIN REDUCTASE A"/>
    <property type="match status" value="1"/>
</dbReference>
<dbReference type="Gene3D" id="3.40.50.720">
    <property type="entry name" value="NAD(P)-binding Rossmann-like Domain"/>
    <property type="match status" value="1"/>
</dbReference>
<sequence length="331" mass="36035">MTLKIGWIGCGIHATQMLLPQLVRHDIELVAMCDIDGNRLKDAGRQFGVANLTTDAQALLTTPGIDAVGMAVGPDQHLAFGKAALERGLSVFMEKPPSGSAAGARELLAASEKAKKPLLVGFMKRYSIGNRMAANIVKSGRFGDVLGLTGYYMTAPGYFVGNVDYTGFFLHHCVHYMDLVSFLVSPVRSISTRKVEKTPGRLLFHVAFEFECGAIGNIAMGTVQSRGTPVERIELMGDHQRIEVDDVIEIRWHRNPPFKIDDLGATLKEDCDTLTWKPNFTAAANEDPKGYHALLADVVPALRGASTPAPTIAEGVIAMERLETMRRELAL</sequence>
<evidence type="ECO:0000313" key="4">
    <source>
        <dbReference type="Proteomes" id="UP000028181"/>
    </source>
</evidence>
<dbReference type="eggNOG" id="COG0673">
    <property type="taxonomic scope" value="Bacteria"/>
</dbReference>
<evidence type="ECO:0000259" key="1">
    <source>
        <dbReference type="Pfam" id="PF01408"/>
    </source>
</evidence>
<dbReference type="Pfam" id="PF01408">
    <property type="entry name" value="GFO_IDH_MocA"/>
    <property type="match status" value="1"/>
</dbReference>
<proteinExistence type="predicted"/>
<dbReference type="InterPro" id="IPR000683">
    <property type="entry name" value="Gfo/Idh/MocA-like_OxRdtase_N"/>
</dbReference>
<dbReference type="Proteomes" id="UP000028181">
    <property type="component" value="Plasmid pHAMBI540a"/>
</dbReference>
<dbReference type="Gene3D" id="3.30.360.10">
    <property type="entry name" value="Dihydrodipicolinate Reductase, domain 2"/>
    <property type="match status" value="1"/>
</dbReference>
<protein>
    <submittedName>
        <fullName evidence="3">Putative oxidoreductase myo-inositol 2-dehydrogenase</fullName>
    </submittedName>
</protein>
<dbReference type="EMBL" id="HG938354">
    <property type="protein sequence ID" value="CDN52287.1"/>
    <property type="molecule type" value="Genomic_DNA"/>
</dbReference>
<keyword evidence="3" id="KW-0614">Plasmid</keyword>
<evidence type="ECO:0000313" key="3">
    <source>
        <dbReference type="EMBL" id="CDN52287.1"/>
    </source>
</evidence>
<name>A0A068T1E8_NEOGA</name>
<dbReference type="SUPFAM" id="SSF51735">
    <property type="entry name" value="NAD(P)-binding Rossmann-fold domains"/>
    <property type="match status" value="1"/>
</dbReference>
<gene>
    <name evidence="3" type="ORF">RG540_PA16110</name>
</gene>
<dbReference type="GeneID" id="24260817"/>
<geneLocation type="plasmid" evidence="4">
    <name>II</name>
</geneLocation>
<dbReference type="InterPro" id="IPR051450">
    <property type="entry name" value="Gfo/Idh/MocA_Oxidoreductases"/>
</dbReference>
<dbReference type="PANTHER" id="PTHR43377:SF1">
    <property type="entry name" value="BILIVERDIN REDUCTASE A"/>
    <property type="match status" value="1"/>
</dbReference>
<dbReference type="RefSeq" id="WP_041366131.1">
    <property type="nucleotide sequence ID" value="NZ_HG938354.1"/>
</dbReference>
<evidence type="ECO:0000259" key="2">
    <source>
        <dbReference type="Pfam" id="PF22725"/>
    </source>
</evidence>
<dbReference type="AlphaFoldDB" id="A0A068T1E8"/>
<dbReference type="InterPro" id="IPR055170">
    <property type="entry name" value="GFO_IDH_MocA-like_dom"/>
</dbReference>
<organism evidence="3 4">
    <name type="scientific">Neorhizobium galegae bv. orientalis str. HAMBI 540</name>
    <dbReference type="NCBI Taxonomy" id="1028800"/>
    <lineage>
        <taxon>Bacteria</taxon>
        <taxon>Pseudomonadati</taxon>
        <taxon>Pseudomonadota</taxon>
        <taxon>Alphaproteobacteria</taxon>
        <taxon>Hyphomicrobiales</taxon>
        <taxon>Rhizobiaceae</taxon>
        <taxon>Rhizobium/Agrobacterium group</taxon>
        <taxon>Neorhizobium</taxon>
    </lineage>
</organism>
<feature type="domain" description="Gfo/Idh/MocA-like oxidoreductase N-terminal" evidence="1">
    <location>
        <begin position="4"/>
        <end position="122"/>
    </location>
</feature>
<dbReference type="KEGG" id="ngg:RG540_PA16110"/>
<dbReference type="HOGENOM" id="CLU_023194_1_3_5"/>
<dbReference type="PATRIC" id="fig|1028800.3.peg.6271"/>
<dbReference type="OrthoDB" id="7804998at2"/>
<dbReference type="SUPFAM" id="SSF55347">
    <property type="entry name" value="Glyceraldehyde-3-phosphate dehydrogenase-like, C-terminal domain"/>
    <property type="match status" value="1"/>
</dbReference>
<reference evidence="4" key="1">
    <citation type="journal article" date="2014" name="BMC Genomics">
        <title>Genome sequencing of two Neorhizobium galegae strains reveals a noeT gene responsible for the unusual acetylation of the nodulation factors.</title>
        <authorList>
            <person name="Osterman J."/>
            <person name="Marsh J."/>
            <person name="Laine P.K."/>
            <person name="Zeng Z."/>
            <person name="Alatalo E."/>
            <person name="Sullivan J.T."/>
            <person name="Young J.P."/>
            <person name="Thomas-Oates J."/>
            <person name="Paulin L."/>
            <person name="Lindstrom K."/>
        </authorList>
    </citation>
    <scope>NUCLEOTIDE SEQUENCE [LARGE SCALE GENOMIC DNA]</scope>
    <source>
        <strain evidence="4">HAMBI 540</strain>
    </source>
</reference>
<accession>A0A068T1E8</accession>
<feature type="domain" description="GFO/IDH/MocA-like oxidoreductase" evidence="2">
    <location>
        <begin position="132"/>
        <end position="242"/>
    </location>
</feature>
<keyword evidence="4" id="KW-1185">Reference proteome</keyword>
<dbReference type="GO" id="GO:0000166">
    <property type="term" value="F:nucleotide binding"/>
    <property type="evidence" value="ECO:0007669"/>
    <property type="project" value="InterPro"/>
</dbReference>
<dbReference type="InterPro" id="IPR036291">
    <property type="entry name" value="NAD(P)-bd_dom_sf"/>
</dbReference>